<dbReference type="AlphaFoldDB" id="A0A9E7AMV0"/>
<reference evidence="4" key="1">
    <citation type="submission" date="2022-05" db="EMBL/GenBank/DDBJ databases">
        <title>Using nanopore sequencing to obtain complete genomes from saliva samples.</title>
        <authorList>
            <person name="Baker J.L."/>
        </authorList>
    </citation>
    <scope>NUCLEOTIDE SEQUENCE</scope>
    <source>
        <strain evidence="4">JCVI-JB-Ag32</strain>
    </source>
</reference>
<dbReference type="SUPFAM" id="SSF53756">
    <property type="entry name" value="UDP-Glycosyltransferase/glycogen phosphorylase"/>
    <property type="match status" value="1"/>
</dbReference>
<gene>
    <name evidence="4" type="ORF">M3I41_02500</name>
</gene>
<protein>
    <submittedName>
        <fullName evidence="4">Glycosyltransferase family 4 protein</fullName>
    </submittedName>
</protein>
<keyword evidence="1" id="KW-0328">Glycosyltransferase</keyword>
<sequence>MRIAMVATWLPTKVNPGSGIFVARDAAALAALGHQVQLIHLVSPALDDGRERTYTLGVPTLRVPLKVSNPTSLVRARARLEQLTAGADVVHTQAISALFPYMLRRPAQPWVHTEHWSGATATYTNPFMRRGVHTLLNAQALPDTVTAVSSFLANHLRPYRHGKPLVVVPNQVARPQTLTPPPRSLHPGAPLKLVGVGGLIERKGPLLALQILHQLSGLGVKAKLTWAGSGPLLEQCREQAAALGVDATFLGQVPAEQIPQLISDSDMFLVPTSGETFFLGAAEAIAAGRPVVTGSYGGHTDFLDPAVCALVSGRDPLVWAQALEQLAARTAAYCAQQVAATLPDAFTAPQVAKRYVQVYQDTIAAR</sequence>
<feature type="domain" description="Glycosyltransferase subfamily 4-like N-terminal" evidence="3">
    <location>
        <begin position="17"/>
        <end position="170"/>
    </location>
</feature>
<organism evidence="4 5">
    <name type="scientific">Actinomyces graevenitzii</name>
    <dbReference type="NCBI Taxonomy" id="55565"/>
    <lineage>
        <taxon>Bacteria</taxon>
        <taxon>Bacillati</taxon>
        <taxon>Actinomycetota</taxon>
        <taxon>Actinomycetes</taxon>
        <taxon>Actinomycetales</taxon>
        <taxon>Actinomycetaceae</taxon>
        <taxon>Actinomyces</taxon>
    </lineage>
</organism>
<evidence type="ECO:0000259" key="3">
    <source>
        <dbReference type="Pfam" id="PF13439"/>
    </source>
</evidence>
<evidence type="ECO:0000256" key="2">
    <source>
        <dbReference type="ARBA" id="ARBA00022679"/>
    </source>
</evidence>
<dbReference type="GO" id="GO:0016757">
    <property type="term" value="F:glycosyltransferase activity"/>
    <property type="evidence" value="ECO:0007669"/>
    <property type="project" value="UniProtKB-KW"/>
</dbReference>
<dbReference type="EMBL" id="CP097095">
    <property type="protein sequence ID" value="UQF80167.1"/>
    <property type="molecule type" value="Genomic_DNA"/>
</dbReference>
<dbReference type="PANTHER" id="PTHR12526">
    <property type="entry name" value="GLYCOSYLTRANSFERASE"/>
    <property type="match status" value="1"/>
</dbReference>
<evidence type="ECO:0000256" key="1">
    <source>
        <dbReference type="ARBA" id="ARBA00022676"/>
    </source>
</evidence>
<dbReference type="PANTHER" id="PTHR12526:SF635">
    <property type="entry name" value="GLYCOSYL TRANSFERASE GROUP 1"/>
    <property type="match status" value="1"/>
</dbReference>
<accession>A0A9E7AMV0</accession>
<keyword evidence="2" id="KW-0808">Transferase</keyword>
<name>A0A9E7AMV0_9ACTO</name>
<dbReference type="KEGG" id="agh:M3I41_02500"/>
<evidence type="ECO:0000313" key="4">
    <source>
        <dbReference type="EMBL" id="UQF80167.1"/>
    </source>
</evidence>
<dbReference type="Gene3D" id="3.40.50.2000">
    <property type="entry name" value="Glycogen Phosphorylase B"/>
    <property type="match status" value="2"/>
</dbReference>
<evidence type="ECO:0000313" key="5">
    <source>
        <dbReference type="Proteomes" id="UP000830236"/>
    </source>
</evidence>
<dbReference type="Pfam" id="PF13439">
    <property type="entry name" value="Glyco_transf_4"/>
    <property type="match status" value="1"/>
</dbReference>
<dbReference type="Pfam" id="PF13692">
    <property type="entry name" value="Glyco_trans_1_4"/>
    <property type="match status" value="1"/>
</dbReference>
<dbReference type="InterPro" id="IPR028098">
    <property type="entry name" value="Glyco_trans_4-like_N"/>
</dbReference>
<dbReference type="Proteomes" id="UP000830236">
    <property type="component" value="Chromosome"/>
</dbReference>
<proteinExistence type="predicted"/>
<dbReference type="CDD" id="cd03801">
    <property type="entry name" value="GT4_PimA-like"/>
    <property type="match status" value="1"/>
</dbReference>